<gene>
    <name evidence="6" type="ORF">MELIAE_LOCUS9260</name>
</gene>
<dbReference type="GO" id="GO:0052689">
    <property type="term" value="F:carboxylic ester hydrolase activity"/>
    <property type="evidence" value="ECO:0007669"/>
    <property type="project" value="UniProtKB-KW"/>
</dbReference>
<protein>
    <recommendedName>
        <fullName evidence="5">Carboxylesterase type B domain-containing protein</fullName>
    </recommendedName>
</protein>
<evidence type="ECO:0000256" key="4">
    <source>
        <dbReference type="ARBA" id="ARBA00023180"/>
    </source>
</evidence>
<dbReference type="InterPro" id="IPR002018">
    <property type="entry name" value="CarbesteraseB"/>
</dbReference>
<sequence>MNQIIFIFTLSFILKNKASEIIDGLNLLVKTDEGLLMGHIVNTKTSIFIAWQGIHYAKPPINELRFKKPEPIDKWNNILIANISCNQCIQSDGSGSEDCLCVEVFSPINNNCPNVLPVMVWIHGGAFIEGTANIKSLNPEYIMRECVVLVYVQYRLGITGFLSLGNAEAPGNYGLKDQVLALKWVKRNIRSFKGDPNEVTIFGESAGAASVSYHLLSPMSRGLFHKAIMQSGTSLCQWALTRGSPEFALNLAKKFKINSNNSIDILQELRKVPAKQLQRAATVITEEKLVIGNALDGLPMGPVIEPLMEEAFMTGRSQDMLSKGEFAKVPTIIGHNSLEALSAFSSKDILMMYVQKYEHNKAELTPVSMNASSNNKFISGNLIYNRYFGTEHMTMNNLPQFISMDQFNKCVIKTIQLQARYVDTYYYVFSHMGQLGYPGVRPHNGVGHAEDVPYIFGREGLTNIKTADLLASRRIVKLWTNFAIHGTPTPKFDLILQGIKWPKVSSNGLLLPYLNINNTLNVAIEDLKDIFFYDTLYKFLGRGSFDCY</sequence>
<dbReference type="EMBL" id="OV121137">
    <property type="protein sequence ID" value="CAH0559100.1"/>
    <property type="molecule type" value="Genomic_DNA"/>
</dbReference>
<evidence type="ECO:0000256" key="2">
    <source>
        <dbReference type="ARBA" id="ARBA00022487"/>
    </source>
</evidence>
<keyword evidence="7" id="KW-1185">Reference proteome</keyword>
<proteinExistence type="inferred from homology"/>
<dbReference type="Gene3D" id="3.40.50.1820">
    <property type="entry name" value="alpha/beta hydrolase"/>
    <property type="match status" value="1"/>
</dbReference>
<dbReference type="OrthoDB" id="19653at2759"/>
<feature type="domain" description="Carboxylesterase type B" evidence="5">
    <location>
        <begin position="28"/>
        <end position="521"/>
    </location>
</feature>
<evidence type="ECO:0000259" key="5">
    <source>
        <dbReference type="Pfam" id="PF00135"/>
    </source>
</evidence>
<dbReference type="PANTHER" id="PTHR43142:SF1">
    <property type="entry name" value="CARBOXYLIC ESTER HYDROLASE"/>
    <property type="match status" value="1"/>
</dbReference>
<evidence type="ECO:0000313" key="6">
    <source>
        <dbReference type="EMBL" id="CAH0559100.1"/>
    </source>
</evidence>
<keyword evidence="4" id="KW-0325">Glycoprotein</keyword>
<comment type="similarity">
    <text evidence="1">Belongs to the type-B carboxylesterase/lipase family.</text>
</comment>
<dbReference type="Proteomes" id="UP001154078">
    <property type="component" value="Chromosome 6"/>
</dbReference>
<accession>A0A9P0BAV3</accession>
<dbReference type="Pfam" id="PF00135">
    <property type="entry name" value="COesterase"/>
    <property type="match status" value="1"/>
</dbReference>
<dbReference type="SUPFAM" id="SSF53474">
    <property type="entry name" value="alpha/beta-Hydrolases"/>
    <property type="match status" value="1"/>
</dbReference>
<reference evidence="6" key="1">
    <citation type="submission" date="2021-12" db="EMBL/GenBank/DDBJ databases">
        <authorList>
            <person name="King R."/>
        </authorList>
    </citation>
    <scope>NUCLEOTIDE SEQUENCE</scope>
</reference>
<organism evidence="6 7">
    <name type="scientific">Brassicogethes aeneus</name>
    <name type="common">Rape pollen beetle</name>
    <name type="synonym">Meligethes aeneus</name>
    <dbReference type="NCBI Taxonomy" id="1431903"/>
    <lineage>
        <taxon>Eukaryota</taxon>
        <taxon>Metazoa</taxon>
        <taxon>Ecdysozoa</taxon>
        <taxon>Arthropoda</taxon>
        <taxon>Hexapoda</taxon>
        <taxon>Insecta</taxon>
        <taxon>Pterygota</taxon>
        <taxon>Neoptera</taxon>
        <taxon>Endopterygota</taxon>
        <taxon>Coleoptera</taxon>
        <taxon>Polyphaga</taxon>
        <taxon>Cucujiformia</taxon>
        <taxon>Nitidulidae</taxon>
        <taxon>Meligethinae</taxon>
        <taxon>Brassicogethes</taxon>
    </lineage>
</organism>
<keyword evidence="2" id="KW-0719">Serine esterase</keyword>
<name>A0A9P0BAV3_BRAAE</name>
<dbReference type="InterPro" id="IPR029058">
    <property type="entry name" value="AB_hydrolase_fold"/>
</dbReference>
<evidence type="ECO:0000256" key="1">
    <source>
        <dbReference type="ARBA" id="ARBA00005964"/>
    </source>
</evidence>
<dbReference type="AlphaFoldDB" id="A0A9P0BAV3"/>
<evidence type="ECO:0000313" key="7">
    <source>
        <dbReference type="Proteomes" id="UP001154078"/>
    </source>
</evidence>
<evidence type="ECO:0000256" key="3">
    <source>
        <dbReference type="ARBA" id="ARBA00022801"/>
    </source>
</evidence>
<keyword evidence="3" id="KW-0378">Hydrolase</keyword>
<dbReference type="PANTHER" id="PTHR43142">
    <property type="entry name" value="CARBOXYLIC ESTER HYDROLASE"/>
    <property type="match status" value="1"/>
</dbReference>